<organism evidence="2 3">
    <name type="scientific">Rhodovulum sulfidophilum</name>
    <name type="common">Rhodobacter sulfidophilus</name>
    <dbReference type="NCBI Taxonomy" id="35806"/>
    <lineage>
        <taxon>Bacteria</taxon>
        <taxon>Pseudomonadati</taxon>
        <taxon>Pseudomonadota</taxon>
        <taxon>Alphaproteobacteria</taxon>
        <taxon>Rhodobacterales</taxon>
        <taxon>Paracoccaceae</taxon>
        <taxon>Rhodovulum</taxon>
    </lineage>
</organism>
<evidence type="ECO:0000313" key="3">
    <source>
        <dbReference type="Proteomes" id="UP000249185"/>
    </source>
</evidence>
<dbReference type="Proteomes" id="UP000249185">
    <property type="component" value="Unassembled WGS sequence"/>
</dbReference>
<dbReference type="Gene3D" id="2.60.40.2250">
    <property type="match status" value="1"/>
</dbReference>
<dbReference type="Gene3D" id="3.10.620.30">
    <property type="match status" value="1"/>
</dbReference>
<dbReference type="InterPro" id="IPR002931">
    <property type="entry name" value="Transglutaminase-like"/>
</dbReference>
<dbReference type="InterPro" id="IPR038765">
    <property type="entry name" value="Papain-like_cys_pep_sf"/>
</dbReference>
<accession>A0A2W5Q986</accession>
<dbReference type="SMART" id="SM00460">
    <property type="entry name" value="TGc"/>
    <property type="match status" value="1"/>
</dbReference>
<reference evidence="2 3" key="1">
    <citation type="submission" date="2017-08" db="EMBL/GenBank/DDBJ databases">
        <title>Infants hospitalized years apart are colonized by the same room-sourced microbial strains.</title>
        <authorList>
            <person name="Brooks B."/>
            <person name="Olm M.R."/>
            <person name="Firek B.A."/>
            <person name="Baker R."/>
            <person name="Thomas B.C."/>
            <person name="Morowitz M.J."/>
            <person name="Banfield J.F."/>
        </authorList>
    </citation>
    <scope>NUCLEOTIDE SEQUENCE [LARGE SCALE GENOMIC DNA]</scope>
    <source>
        <strain evidence="2">S2_005_002_R2_34</strain>
    </source>
</reference>
<dbReference type="Pfam" id="PF01841">
    <property type="entry name" value="Transglut_core"/>
    <property type="match status" value="1"/>
</dbReference>
<sequence length="288" mass="31910">MYIRAGFEISIRCDSETALLCALSPRPEVNPVLGDGAVRTDPRLPVQTYVDSFGNRITRLTNPGGLVTLTSDFVVEDSGETDDIHPWAGQVPTEHLPAETLRYLLPSRFVESDLLAGEAWARFGHVEQGWARVQAICDFVHNHIEFGYAHGRPTKTAVDAYREGNGVCRDFAHLSIAFCRAMNIPARYGSGYLGDIGVPPGGPMDFCAWFEVFLGGRWYTFDARYNVPRIGRILMVRGMDAADVSMVTSYGPHRMEKFEVWCDEVPPGRALDDLRAELRVPVMGIAAA</sequence>
<gene>
    <name evidence="2" type="ORF">DI556_03795</name>
</gene>
<proteinExistence type="predicted"/>
<evidence type="ECO:0000259" key="1">
    <source>
        <dbReference type="SMART" id="SM00460"/>
    </source>
</evidence>
<name>A0A2W5Q986_RHOSU</name>
<dbReference type="EMBL" id="QFPW01000002">
    <property type="protein sequence ID" value="PZQ51303.1"/>
    <property type="molecule type" value="Genomic_DNA"/>
</dbReference>
<protein>
    <submittedName>
        <fullName evidence="2">Transglutaminase</fullName>
    </submittedName>
</protein>
<feature type="domain" description="Transglutaminase-like" evidence="1">
    <location>
        <begin position="160"/>
        <end position="225"/>
    </location>
</feature>
<dbReference type="SUPFAM" id="SSF54001">
    <property type="entry name" value="Cysteine proteinases"/>
    <property type="match status" value="1"/>
</dbReference>
<dbReference type="PANTHER" id="PTHR33490">
    <property type="entry name" value="BLR5614 PROTEIN-RELATED"/>
    <property type="match status" value="1"/>
</dbReference>
<dbReference type="PANTHER" id="PTHR33490:SF12">
    <property type="entry name" value="BLL5557 PROTEIN"/>
    <property type="match status" value="1"/>
</dbReference>
<evidence type="ECO:0000313" key="2">
    <source>
        <dbReference type="EMBL" id="PZQ51303.1"/>
    </source>
</evidence>
<comment type="caution">
    <text evidence="2">The sequence shown here is derived from an EMBL/GenBank/DDBJ whole genome shotgun (WGS) entry which is preliminary data.</text>
</comment>
<dbReference type="AlphaFoldDB" id="A0A2W5Q986"/>